<dbReference type="HAMAP" id="MF_02220">
    <property type="entry name" value="XylB"/>
    <property type="match status" value="1"/>
</dbReference>
<feature type="active site" description="Proton acceptor" evidence="8">
    <location>
        <position position="244"/>
    </location>
</feature>
<dbReference type="InterPro" id="IPR018484">
    <property type="entry name" value="FGGY_N"/>
</dbReference>
<dbReference type="CDD" id="cd07809">
    <property type="entry name" value="ASKHA_NBD_FGGY_BaXK-like"/>
    <property type="match status" value="1"/>
</dbReference>
<keyword evidence="6 8" id="KW-0067">ATP-binding</keyword>
<dbReference type="PIRSF" id="PIRSF000538">
    <property type="entry name" value="GlpK"/>
    <property type="match status" value="1"/>
</dbReference>
<dbReference type="GO" id="GO:0005524">
    <property type="term" value="F:ATP binding"/>
    <property type="evidence" value="ECO:0007669"/>
    <property type="project" value="UniProtKB-UniRule"/>
</dbReference>
<dbReference type="InterPro" id="IPR043129">
    <property type="entry name" value="ATPase_NBD"/>
</dbReference>
<comment type="function">
    <text evidence="8">Catalyzes the phosphorylation of D-xylulose to D-xylulose 5-phosphate.</text>
</comment>
<comment type="similarity">
    <text evidence="1 8 9">Belongs to the FGGY kinase family.</text>
</comment>
<keyword evidence="3 8" id="KW-0808">Transferase</keyword>
<dbReference type="InterPro" id="IPR018483">
    <property type="entry name" value="Carb_kinase_FGGY_CS"/>
</dbReference>
<dbReference type="GO" id="GO:0005998">
    <property type="term" value="P:xylulose catabolic process"/>
    <property type="evidence" value="ECO:0007669"/>
    <property type="project" value="UniProtKB-UniRule"/>
</dbReference>
<reference evidence="13 14" key="1">
    <citation type="submission" date="2016-10" db="EMBL/GenBank/DDBJ databases">
        <authorList>
            <person name="de Groot N.N."/>
        </authorList>
    </citation>
    <scope>NUCLEOTIDE SEQUENCE [LARGE SCALE GENOMIC DNA]</scope>
    <source>
        <strain evidence="13 14">CGMCC 1.9159</strain>
    </source>
</reference>
<organism evidence="13 14">
    <name type="scientific">Tessaracoccus oleiagri</name>
    <dbReference type="NCBI Taxonomy" id="686624"/>
    <lineage>
        <taxon>Bacteria</taxon>
        <taxon>Bacillati</taxon>
        <taxon>Actinomycetota</taxon>
        <taxon>Actinomycetes</taxon>
        <taxon>Propionibacteriales</taxon>
        <taxon>Propionibacteriaceae</taxon>
        <taxon>Tessaracoccus</taxon>
    </lineage>
</organism>
<dbReference type="RefSeq" id="WP_093249408.1">
    <property type="nucleotide sequence ID" value="NZ_FNGP01000001.1"/>
</dbReference>
<dbReference type="Pfam" id="PF02782">
    <property type="entry name" value="FGGY_C"/>
    <property type="match status" value="1"/>
</dbReference>
<proteinExistence type="inferred from homology"/>
<evidence type="ECO:0000256" key="3">
    <source>
        <dbReference type="ARBA" id="ARBA00022679"/>
    </source>
</evidence>
<dbReference type="Proteomes" id="UP000199475">
    <property type="component" value="Unassembled WGS sequence"/>
</dbReference>
<dbReference type="OrthoDB" id="9805576at2"/>
<keyword evidence="4 8" id="KW-0547">Nucleotide-binding</keyword>
<dbReference type="EC" id="2.7.1.17" evidence="8 10"/>
<feature type="domain" description="Carbohydrate kinase FGGY C-terminal" evidence="12">
    <location>
        <begin position="262"/>
        <end position="442"/>
    </location>
</feature>
<evidence type="ECO:0000313" key="13">
    <source>
        <dbReference type="EMBL" id="SDL25554.1"/>
    </source>
</evidence>
<dbReference type="NCBIfam" id="TIGR01312">
    <property type="entry name" value="XylB"/>
    <property type="match status" value="1"/>
</dbReference>
<evidence type="ECO:0000313" key="14">
    <source>
        <dbReference type="Proteomes" id="UP000199475"/>
    </source>
</evidence>
<accession>A0A1G9IL01</accession>
<keyword evidence="7 8" id="KW-0119">Carbohydrate metabolism</keyword>
<evidence type="ECO:0000259" key="11">
    <source>
        <dbReference type="Pfam" id="PF00370"/>
    </source>
</evidence>
<dbReference type="AlphaFoldDB" id="A0A1G9IL01"/>
<dbReference type="InterPro" id="IPR050406">
    <property type="entry name" value="FGGY_Carb_Kinase"/>
</dbReference>
<keyword evidence="5 8" id="KW-0418">Kinase</keyword>
<evidence type="ECO:0000259" key="12">
    <source>
        <dbReference type="Pfam" id="PF02782"/>
    </source>
</evidence>
<dbReference type="PROSITE" id="PS00933">
    <property type="entry name" value="FGGY_KINASES_1"/>
    <property type="match status" value="1"/>
</dbReference>
<dbReference type="Pfam" id="PF00370">
    <property type="entry name" value="FGGY_N"/>
    <property type="match status" value="1"/>
</dbReference>
<dbReference type="GO" id="GO:0042732">
    <property type="term" value="P:D-xylose metabolic process"/>
    <property type="evidence" value="ECO:0007669"/>
    <property type="project" value="UniProtKB-KW"/>
</dbReference>
<name>A0A1G9IL01_9ACTN</name>
<gene>
    <name evidence="8 10" type="primary">xylB</name>
    <name evidence="13" type="ORF">SAMN04488242_0989</name>
</gene>
<evidence type="ECO:0000256" key="5">
    <source>
        <dbReference type="ARBA" id="ARBA00022777"/>
    </source>
</evidence>
<dbReference type="EMBL" id="FNGP01000001">
    <property type="protein sequence ID" value="SDL25554.1"/>
    <property type="molecule type" value="Genomic_DNA"/>
</dbReference>
<dbReference type="PROSITE" id="PS00445">
    <property type="entry name" value="FGGY_KINASES_2"/>
    <property type="match status" value="1"/>
</dbReference>
<dbReference type="InterPro" id="IPR000577">
    <property type="entry name" value="Carb_kinase_FGGY"/>
</dbReference>
<evidence type="ECO:0000256" key="4">
    <source>
        <dbReference type="ARBA" id="ARBA00022741"/>
    </source>
</evidence>
<evidence type="ECO:0000256" key="9">
    <source>
        <dbReference type="RuleBase" id="RU003733"/>
    </source>
</evidence>
<feature type="site" description="Important for activity" evidence="8">
    <location>
        <position position="17"/>
    </location>
</feature>
<dbReference type="InterPro" id="IPR018485">
    <property type="entry name" value="FGGY_C"/>
</dbReference>
<dbReference type="Gene3D" id="3.30.420.40">
    <property type="match status" value="2"/>
</dbReference>
<dbReference type="InterPro" id="IPR006000">
    <property type="entry name" value="Xylulokinase"/>
</dbReference>
<dbReference type="SUPFAM" id="SSF53067">
    <property type="entry name" value="Actin-like ATPase domain"/>
    <property type="match status" value="2"/>
</dbReference>
<evidence type="ECO:0000256" key="8">
    <source>
        <dbReference type="HAMAP-Rule" id="MF_02220"/>
    </source>
</evidence>
<sequence length="483" mass="50410">MSELGTSNSRPLVAGIDSSTQSCKVLVCDADDGTVLRQGQAPHPDGTSCDPGAWWDALQQAIDLAGGLDDVDALAVSGQQHGMVCLDAEGRVIRDAILWNDTRSARAARDLTDELGAKTWADATGSVPVASYTVTKLRWLADNEPENVARIAAICLPHDWLTWRISGATSLESLATDRSEASGTGYYDARAGEYRYDLLAHALRIDEEAARRIVLPRVLGPNESAGQATALGLPEAVVGPGCGDNAGAALGLGVGPGDTWLSLGTSGVVGAVSDGSWHDETGTVSGFADATGRFLPLQVTLNGAPILDRVRKLLGVDYDGFDELALSAPSGAEGVVLLPFFGGERTPNLPEATASLTGMTSANTTPANLARAAVEGMLCLLGACIDRAASHGQEIHRILIVGGGSRSRAVREIAPAVLGRPVDVPPAGEYVALGAARQAAWTLSGDDVPPAWVVGDMVRFDAPHDPTVMERYEERFAAAFGER</sequence>
<dbReference type="PANTHER" id="PTHR43095">
    <property type="entry name" value="SUGAR KINASE"/>
    <property type="match status" value="1"/>
</dbReference>
<dbReference type="PANTHER" id="PTHR43095:SF5">
    <property type="entry name" value="XYLULOSE KINASE"/>
    <property type="match status" value="1"/>
</dbReference>
<dbReference type="STRING" id="686624.SAMN04488242_0989"/>
<feature type="domain" description="Carbohydrate kinase FGGY N-terminal" evidence="11">
    <location>
        <begin position="13"/>
        <end position="251"/>
    </location>
</feature>
<evidence type="ECO:0000256" key="2">
    <source>
        <dbReference type="ARBA" id="ARBA00022629"/>
    </source>
</evidence>
<comment type="catalytic activity">
    <reaction evidence="8 10">
        <text>D-xylulose + ATP = D-xylulose 5-phosphate + ADP + H(+)</text>
        <dbReference type="Rhea" id="RHEA:10964"/>
        <dbReference type="ChEBI" id="CHEBI:15378"/>
        <dbReference type="ChEBI" id="CHEBI:17140"/>
        <dbReference type="ChEBI" id="CHEBI:30616"/>
        <dbReference type="ChEBI" id="CHEBI:57737"/>
        <dbReference type="ChEBI" id="CHEBI:456216"/>
        <dbReference type="EC" id="2.7.1.17"/>
    </reaction>
</comment>
<feature type="binding site" evidence="8">
    <location>
        <begin position="80"/>
        <end position="81"/>
    </location>
    <ligand>
        <name>substrate</name>
    </ligand>
</feature>
<evidence type="ECO:0000256" key="10">
    <source>
        <dbReference type="RuleBase" id="RU364073"/>
    </source>
</evidence>
<evidence type="ECO:0000256" key="7">
    <source>
        <dbReference type="ARBA" id="ARBA00023277"/>
    </source>
</evidence>
<dbReference type="GO" id="GO:0004856">
    <property type="term" value="F:D-xylulokinase activity"/>
    <property type="evidence" value="ECO:0007669"/>
    <property type="project" value="UniProtKB-UniRule"/>
</dbReference>
<keyword evidence="2 8" id="KW-0859">Xylose metabolism</keyword>
<evidence type="ECO:0000256" key="1">
    <source>
        <dbReference type="ARBA" id="ARBA00009156"/>
    </source>
</evidence>
<keyword evidence="14" id="KW-1185">Reference proteome</keyword>
<evidence type="ECO:0000256" key="6">
    <source>
        <dbReference type="ARBA" id="ARBA00022840"/>
    </source>
</evidence>
<protein>
    <recommendedName>
        <fullName evidence="8 10">Xylulose kinase</fullName>
        <shortName evidence="8 10">Xylulokinase</shortName>
        <ecNumber evidence="8 10">2.7.1.17</ecNumber>
    </recommendedName>
</protein>